<evidence type="ECO:0000256" key="1">
    <source>
        <dbReference type="SAM" id="SignalP"/>
    </source>
</evidence>
<evidence type="ECO:0000313" key="3">
    <source>
        <dbReference type="Proteomes" id="UP000036045"/>
    </source>
</evidence>
<dbReference type="RefSeq" id="WP_047944798.1">
    <property type="nucleotide sequence ID" value="NZ_LDPH01000047.1"/>
</dbReference>
<dbReference type="PATRIC" id="fig|1397.4.peg.4435"/>
<keyword evidence="3" id="KW-1185">Reference proteome</keyword>
<feature type="chain" id="PRO_5005252767" evidence="1">
    <location>
        <begin position="26"/>
        <end position="441"/>
    </location>
</feature>
<gene>
    <name evidence="2" type="ORF">ABW02_24585</name>
</gene>
<proteinExistence type="predicted"/>
<reference evidence="2 3" key="1">
    <citation type="submission" date="2015-05" db="EMBL/GenBank/DDBJ databases">
        <title>Whole genome sequence and identification of bacterial endophytes from Costus igneus.</title>
        <authorList>
            <person name="Lee Y.P."/>
            <person name="Gan H.M."/>
            <person name="Eng W."/>
            <person name="Wheatley M.S."/>
            <person name="Caraballo A."/>
            <person name="Polter S."/>
            <person name="Savka M.A."/>
            <person name="Hudson A.O."/>
        </authorList>
    </citation>
    <scope>NUCLEOTIDE SEQUENCE [LARGE SCALE GENOMIC DNA]</scope>
    <source>
        <strain evidence="2 3">RIT379</strain>
    </source>
</reference>
<evidence type="ECO:0000313" key="2">
    <source>
        <dbReference type="EMBL" id="KLV17562.1"/>
    </source>
</evidence>
<organism evidence="2 3">
    <name type="scientific">Niallia circulans</name>
    <name type="common">Bacillus circulans</name>
    <dbReference type="NCBI Taxonomy" id="1397"/>
    <lineage>
        <taxon>Bacteria</taxon>
        <taxon>Bacillati</taxon>
        <taxon>Bacillota</taxon>
        <taxon>Bacilli</taxon>
        <taxon>Bacillales</taxon>
        <taxon>Bacillaceae</taxon>
        <taxon>Niallia</taxon>
    </lineage>
</organism>
<feature type="signal peptide" evidence="1">
    <location>
        <begin position="1"/>
        <end position="25"/>
    </location>
</feature>
<name>A0A0J1HV31_NIACI</name>
<dbReference type="EMBL" id="LDPH01000047">
    <property type="protein sequence ID" value="KLV17562.1"/>
    <property type="molecule type" value="Genomic_DNA"/>
</dbReference>
<protein>
    <submittedName>
        <fullName evidence="2">Uncharacterized protein</fullName>
    </submittedName>
</protein>
<sequence length="441" mass="49716">MRKLAKTSIVTLASIFLLSVPNVSATQLTSEYIDNDHGAIDSYRNDYGGKWIYEKSSSSYLGDHRFNPTSSGWYTWLSTRGKGGWYKALLVHLRNAKFTNPNAAYMIGNDQVDYIYGKKNQNTAPNGWSRVVDTYGYGSMAYSTFILYPNRYKNTGADGIKVEYYDKKPSSLSSSKIDKFNYEVIKPSDSTALTLNSSSISKENIHYKMLNSIDYYKTAIGNFDYTSNSGGYKYTVDFSVDVENPKSHVVVKAGNKIVEESIYNGDGKYVDLNTKDKTYSTAVAPDKNEAKTLKENNLFEGVSPTVRYSNDLNGERVYDMRSDPTLMGMAQTSLFSQDIALGFLENYSKWNIETKEEINGYEAIVLSGELSDYYKDKHNAETFKLWVHSGTGILLKMEEYNKSGQVTESLITNSIQIDAPIEKVEFNTATPKNFVQTKMLK</sequence>
<dbReference type="Gene3D" id="2.50.20.10">
    <property type="entry name" value="Lipoprotein localisation LolA/LolB/LppX"/>
    <property type="match status" value="1"/>
</dbReference>
<comment type="caution">
    <text evidence="2">The sequence shown here is derived from an EMBL/GenBank/DDBJ whole genome shotgun (WGS) entry which is preliminary data.</text>
</comment>
<accession>A0A0J1HV31</accession>
<dbReference type="OrthoDB" id="2881381at2"/>
<dbReference type="AlphaFoldDB" id="A0A0J1HV31"/>
<dbReference type="Proteomes" id="UP000036045">
    <property type="component" value="Unassembled WGS sequence"/>
</dbReference>
<keyword evidence="1" id="KW-0732">Signal</keyword>